<dbReference type="InterPro" id="IPR047202">
    <property type="entry name" value="Lipocalin_Blc-like_dom"/>
</dbReference>
<dbReference type="PRINTS" id="PR01171">
    <property type="entry name" value="BCTLIPOCALIN"/>
</dbReference>
<gene>
    <name evidence="4" type="ORF">F1649_03365</name>
</gene>
<dbReference type="PANTHER" id="PTHR10612:SF34">
    <property type="entry name" value="APOLIPOPROTEIN D"/>
    <property type="match status" value="1"/>
</dbReference>
<sequence>MKKSIPMIAAAALVFGTAALIIKKLLEQPLDTVPKVDLNRYLGRWYEIAAIPQRFEKGCTYTTAQYSLNDDGTIAIKNSCISKGIQRTATGKASISDPVSNAKLNVSFFWPFSGKYWIIDLASDYSYAMVGHPNRKYLWILSRKPWMEKETYKELLISAMSKGFDISKLKITPQKSGD</sequence>
<feature type="domain" description="Lipocalin/cytosolic fatty-acid binding" evidence="3">
    <location>
        <begin position="36"/>
        <end position="174"/>
    </location>
</feature>
<name>A0A5M9HGK4_9SPHI</name>
<protein>
    <submittedName>
        <fullName evidence="4">Lipocalin family protein</fullName>
    </submittedName>
</protein>
<dbReference type="PIRSF" id="PIRSF036893">
    <property type="entry name" value="Lipocalin_ApoD"/>
    <property type="match status" value="1"/>
</dbReference>
<evidence type="ECO:0000313" key="4">
    <source>
        <dbReference type="EMBL" id="KAA8485535.1"/>
    </source>
</evidence>
<dbReference type="Pfam" id="PF08212">
    <property type="entry name" value="Lipocalin_2"/>
    <property type="match status" value="1"/>
</dbReference>
<comment type="caution">
    <text evidence="4">The sequence shown here is derived from an EMBL/GenBank/DDBJ whole genome shotgun (WGS) entry which is preliminary data.</text>
</comment>
<reference evidence="4 5" key="1">
    <citation type="submission" date="2019-09" db="EMBL/GenBank/DDBJ databases">
        <title>Pararcticibacter amylolyticus gen. nov., sp. nov., isolated from a rottenly hemp rope, and reclassification of Pedobacter tournemirensis as Pararcticibacter tournemirensis comb. nov.</title>
        <authorList>
            <person name="Cai Y."/>
        </authorList>
    </citation>
    <scope>NUCLEOTIDE SEQUENCE [LARGE SCALE GENOMIC DNA]</scope>
    <source>
        <strain evidence="4 5">TF5-37.2-LB10</strain>
    </source>
</reference>
<evidence type="ECO:0000313" key="5">
    <source>
        <dbReference type="Proteomes" id="UP000322918"/>
    </source>
</evidence>
<keyword evidence="5" id="KW-1185">Reference proteome</keyword>
<organism evidence="4 5">
    <name type="scientific">Arcticibacter tournemirensis</name>
    <dbReference type="NCBI Taxonomy" id="699437"/>
    <lineage>
        <taxon>Bacteria</taxon>
        <taxon>Pseudomonadati</taxon>
        <taxon>Bacteroidota</taxon>
        <taxon>Sphingobacteriia</taxon>
        <taxon>Sphingobacteriales</taxon>
        <taxon>Sphingobacteriaceae</taxon>
        <taxon>Arcticibacter</taxon>
    </lineage>
</organism>
<dbReference type="InterPro" id="IPR022271">
    <property type="entry name" value="Lipocalin_ApoD"/>
</dbReference>
<dbReference type="GO" id="GO:0006950">
    <property type="term" value="P:response to stress"/>
    <property type="evidence" value="ECO:0007669"/>
    <property type="project" value="UniProtKB-ARBA"/>
</dbReference>
<dbReference type="InterPro" id="IPR012674">
    <property type="entry name" value="Calycin"/>
</dbReference>
<dbReference type="Proteomes" id="UP000322918">
    <property type="component" value="Unassembled WGS sequence"/>
</dbReference>
<proteinExistence type="inferred from homology"/>
<dbReference type="InterPro" id="IPR000566">
    <property type="entry name" value="Lipocln_cytosolic_FA-bd_dom"/>
</dbReference>
<evidence type="ECO:0000259" key="3">
    <source>
        <dbReference type="Pfam" id="PF08212"/>
    </source>
</evidence>
<dbReference type="AlphaFoldDB" id="A0A5M9HGK4"/>
<dbReference type="PROSITE" id="PS00213">
    <property type="entry name" value="LIPOCALIN"/>
    <property type="match status" value="1"/>
</dbReference>
<accession>A0A5M9HGK4</accession>
<dbReference type="RefSeq" id="WP_141813574.1">
    <property type="nucleotide sequence ID" value="NZ_VFPL01000001.1"/>
</dbReference>
<evidence type="ECO:0000256" key="2">
    <source>
        <dbReference type="PIRNR" id="PIRNR036893"/>
    </source>
</evidence>
<dbReference type="PANTHER" id="PTHR10612">
    <property type="entry name" value="APOLIPOPROTEIN D"/>
    <property type="match status" value="1"/>
</dbReference>
<dbReference type="CDD" id="cd19438">
    <property type="entry name" value="lipocalin_Blc-like"/>
    <property type="match status" value="1"/>
</dbReference>
<dbReference type="SUPFAM" id="SSF50814">
    <property type="entry name" value="Lipocalins"/>
    <property type="match status" value="1"/>
</dbReference>
<evidence type="ECO:0000256" key="1">
    <source>
        <dbReference type="ARBA" id="ARBA00006889"/>
    </source>
</evidence>
<dbReference type="Gene3D" id="2.40.128.20">
    <property type="match status" value="1"/>
</dbReference>
<dbReference type="InterPro" id="IPR002446">
    <property type="entry name" value="Lipocalin_bac"/>
</dbReference>
<dbReference type="EMBL" id="VWNE01000004">
    <property type="protein sequence ID" value="KAA8485535.1"/>
    <property type="molecule type" value="Genomic_DNA"/>
</dbReference>
<comment type="similarity">
    <text evidence="1 2">Belongs to the calycin superfamily. Lipocalin family.</text>
</comment>
<dbReference type="InterPro" id="IPR022272">
    <property type="entry name" value="Lipocalin_CS"/>
</dbReference>
<dbReference type="OrthoDB" id="594739at2"/>